<dbReference type="GO" id="GO:0006281">
    <property type="term" value="P:DNA repair"/>
    <property type="evidence" value="ECO:0007669"/>
    <property type="project" value="UniProtKB-UniRule"/>
</dbReference>
<sequence length="1117" mass="125326">MKRASFVELGCATNFSFLHGASHPEELAFTAGELGYCALGVTDRNSLAGVVRVHVAAREAGVRALVGCRLVFLDQTPDILVWPKDLAAYQRLCRLLTIGNRRAPKGECHLRLEDLLAWGEGMVMAPVPMQLPQQADERALCQLLARLRDRFGTSVRLAVRFLYNGSDRRWIGRLQELALRCQVPLLATNDVLYHMPERRPLQDVVTCIRLHETLEGAGRHLQANAERYLKTHEQMQDLFQDCPEAVSETSRVAEEITFSLDELAYTYPEEATLPGLTPQQELERLVAEGVQRRYPAGAPCKVQEAVQKELAVVAQLDYAPYFLTVYDIVRFARSRGILCQGRGSAANSVLCFCLGITEVDPERADLLFERFISPERKEPPDIDVDFEHERREEVIQYIYEKYGRERAGLAATVICYRSRSALREVAKVFGFSEDAINALAGTIWGRSDRGGTPEQIREAGLDPEQARMAQVIRLAHDLIGFPRHLSQHVGGFVITRNRLDEVVPIQNAAMEGRSVIEWDKDDLDALGILKIDVLALGMLSVIRRALYLLQETYGESLTIASIPSEEKPVYDMISRADTVGVFQIESRAQMSMLPRMRPQNFYDLVIEVAIVRPGPIQGDMVHPYLRRRQKLEPVHYPKEELRQVLGKTLGVPLFQEQAMKIAIVAAGFEPAEADRLRRAMATFRRVGTIGTFQRKMVEGMVARGYEREFAERCFKQIEGFGEYGFPESHAASFALLVYASAWLKARYPDVFCAAMLNSQPMGFYAPAQLVRDAREHGVDVREVDVNLSDWDASLEPGVLACWKLHPRHKEMAQTVCSDHAVRLGFRSIKGVRQEDVALLVSRRGKGYDSVRDLWLRTGLPRAVITRLAEADAFRSLGLDRRTALWAAQGLEAGDAAERLPLFDRADLDNLRPEPDVDLPPMRLGEHVVLDYQSLSLSLKAHPVSFVRPTLNRMRVLRAASLSELRTGTRVSVAGLVLIRQRPGSAKGVIFMTLEDESAVANVIIWPKCFEKYRPIVLGARFVKVSGHLQNAEGVIHVVAEQLEDVSHLMAQLSEEGLDDSALARADEVKRPVPELAPKIKPKRGLAQLIQEVPEVAQDYEALSRQVGRVLPKGRNFH</sequence>
<dbReference type="CDD" id="cd07434">
    <property type="entry name" value="PHP_PolIIIA_DnaE2"/>
    <property type="match status" value="1"/>
</dbReference>
<dbReference type="Pfam" id="PF14579">
    <property type="entry name" value="HHH_6"/>
    <property type="match status" value="1"/>
</dbReference>
<dbReference type="InterPro" id="IPR011708">
    <property type="entry name" value="DNA_pol3_alpha_NTPase_dom"/>
</dbReference>
<dbReference type="InterPro" id="IPR029460">
    <property type="entry name" value="DNAPol_HHH"/>
</dbReference>
<dbReference type="Pfam" id="PF07733">
    <property type="entry name" value="DNA_pol3_alpha"/>
    <property type="match status" value="1"/>
</dbReference>
<dbReference type="GO" id="GO:0005737">
    <property type="term" value="C:cytoplasm"/>
    <property type="evidence" value="ECO:0007669"/>
    <property type="project" value="UniProtKB-SubCell"/>
</dbReference>
<dbReference type="InterPro" id="IPR004365">
    <property type="entry name" value="NA-bd_OB_tRNA"/>
</dbReference>
<evidence type="ECO:0000256" key="11">
    <source>
        <dbReference type="ARBA" id="ARBA00023204"/>
    </source>
</evidence>
<protein>
    <recommendedName>
        <fullName evidence="4 13">Error-prone DNA polymerase</fullName>
        <ecNumber evidence="3 13">2.7.7.7</ecNumber>
    </recommendedName>
</protein>
<accession>A0A1U7JJL4</accession>
<evidence type="ECO:0000313" key="15">
    <source>
        <dbReference type="EMBL" id="OKL44940.1"/>
    </source>
</evidence>
<dbReference type="NCBIfam" id="NF004225">
    <property type="entry name" value="PRK05672.1"/>
    <property type="match status" value="1"/>
</dbReference>
<organism evidence="15 16">
    <name type="scientific">Pseudovibrio exalbescens</name>
    <dbReference type="NCBI Taxonomy" id="197461"/>
    <lineage>
        <taxon>Bacteria</taxon>
        <taxon>Pseudomonadati</taxon>
        <taxon>Pseudomonadota</taxon>
        <taxon>Alphaproteobacteria</taxon>
        <taxon>Hyphomicrobiales</taxon>
        <taxon>Stappiaceae</taxon>
        <taxon>Pseudovibrio</taxon>
    </lineage>
</organism>
<evidence type="ECO:0000256" key="1">
    <source>
        <dbReference type="ARBA" id="ARBA00004496"/>
    </source>
</evidence>
<dbReference type="CDD" id="cd04485">
    <property type="entry name" value="DnaE_OBF"/>
    <property type="match status" value="1"/>
</dbReference>
<comment type="function">
    <text evidence="13">DNA polymerase involved in damage-induced mutagenesis and translesion synthesis (TLS). It is not the major replicative DNA polymerase.</text>
</comment>
<dbReference type="Proteomes" id="UP000185783">
    <property type="component" value="Unassembled WGS sequence"/>
</dbReference>
<dbReference type="GO" id="GO:0003887">
    <property type="term" value="F:DNA-directed DNA polymerase activity"/>
    <property type="evidence" value="ECO:0007669"/>
    <property type="project" value="UniProtKB-UniRule"/>
</dbReference>
<dbReference type="InterPro" id="IPR040982">
    <property type="entry name" value="DNA_pol3_finger"/>
</dbReference>
<comment type="caution">
    <text evidence="15">The sequence shown here is derived from an EMBL/GenBank/DDBJ whole genome shotgun (WGS) entry which is preliminary data.</text>
</comment>
<dbReference type="PANTHER" id="PTHR32294">
    <property type="entry name" value="DNA POLYMERASE III SUBUNIT ALPHA"/>
    <property type="match status" value="1"/>
</dbReference>
<keyword evidence="10 13" id="KW-0239">DNA-directed DNA polymerase</keyword>
<feature type="domain" description="Polymerase/histidinol phosphatase N-terminal" evidence="14">
    <location>
        <begin position="7"/>
        <end position="74"/>
    </location>
</feature>
<comment type="catalytic activity">
    <reaction evidence="12 13">
        <text>DNA(n) + a 2'-deoxyribonucleoside 5'-triphosphate = DNA(n+1) + diphosphate</text>
        <dbReference type="Rhea" id="RHEA:22508"/>
        <dbReference type="Rhea" id="RHEA-COMP:17339"/>
        <dbReference type="Rhea" id="RHEA-COMP:17340"/>
        <dbReference type="ChEBI" id="CHEBI:33019"/>
        <dbReference type="ChEBI" id="CHEBI:61560"/>
        <dbReference type="ChEBI" id="CHEBI:173112"/>
        <dbReference type="EC" id="2.7.7.7"/>
    </reaction>
</comment>
<evidence type="ECO:0000256" key="2">
    <source>
        <dbReference type="ARBA" id="ARBA00007391"/>
    </source>
</evidence>
<comment type="subcellular location">
    <subcellularLocation>
        <location evidence="1 13">Cytoplasm</location>
    </subcellularLocation>
</comment>
<keyword evidence="16" id="KW-1185">Reference proteome</keyword>
<evidence type="ECO:0000313" key="16">
    <source>
        <dbReference type="Proteomes" id="UP000185783"/>
    </source>
</evidence>
<dbReference type="EMBL" id="LVVZ01000010">
    <property type="protein sequence ID" value="OKL44940.1"/>
    <property type="molecule type" value="Genomic_DNA"/>
</dbReference>
<evidence type="ECO:0000256" key="4">
    <source>
        <dbReference type="ARBA" id="ARBA00017273"/>
    </source>
</evidence>
<evidence type="ECO:0000256" key="3">
    <source>
        <dbReference type="ARBA" id="ARBA00012417"/>
    </source>
</evidence>
<dbReference type="PANTHER" id="PTHR32294:SF4">
    <property type="entry name" value="ERROR-PRONE DNA POLYMERASE"/>
    <property type="match status" value="1"/>
</dbReference>
<dbReference type="AlphaFoldDB" id="A0A1U7JJL4"/>
<dbReference type="Gene3D" id="3.20.20.140">
    <property type="entry name" value="Metal-dependent hydrolases"/>
    <property type="match status" value="1"/>
</dbReference>
<gene>
    <name evidence="13" type="primary">dnaE2</name>
    <name evidence="15" type="ORF">A3843_06105</name>
</gene>
<evidence type="ECO:0000256" key="7">
    <source>
        <dbReference type="ARBA" id="ARBA00022695"/>
    </source>
</evidence>
<dbReference type="InterPro" id="IPR004805">
    <property type="entry name" value="DnaE2/DnaE/PolC"/>
</dbReference>
<dbReference type="GO" id="GO:0008408">
    <property type="term" value="F:3'-5' exonuclease activity"/>
    <property type="evidence" value="ECO:0007669"/>
    <property type="project" value="InterPro"/>
</dbReference>
<comment type="similarity">
    <text evidence="2 13">Belongs to the DNA polymerase type-C family. DnaE2 subfamily.</text>
</comment>
<keyword evidence="8 13" id="KW-0235">DNA replication</keyword>
<evidence type="ECO:0000256" key="9">
    <source>
        <dbReference type="ARBA" id="ARBA00022763"/>
    </source>
</evidence>
<dbReference type="SMART" id="SM00481">
    <property type="entry name" value="POLIIIAc"/>
    <property type="match status" value="1"/>
</dbReference>
<dbReference type="NCBIfam" id="TIGR00594">
    <property type="entry name" value="polc"/>
    <property type="match status" value="1"/>
</dbReference>
<evidence type="ECO:0000256" key="13">
    <source>
        <dbReference type="HAMAP-Rule" id="MF_01902"/>
    </source>
</evidence>
<dbReference type="InterPro" id="IPR023073">
    <property type="entry name" value="DnaE2"/>
</dbReference>
<evidence type="ECO:0000259" key="14">
    <source>
        <dbReference type="SMART" id="SM00481"/>
    </source>
</evidence>
<keyword evidence="11 13" id="KW-0234">DNA repair</keyword>
<evidence type="ECO:0000256" key="12">
    <source>
        <dbReference type="ARBA" id="ARBA00049244"/>
    </source>
</evidence>
<dbReference type="Pfam" id="PF17657">
    <property type="entry name" value="DNA_pol3_finger"/>
    <property type="match status" value="1"/>
</dbReference>
<evidence type="ECO:0000256" key="5">
    <source>
        <dbReference type="ARBA" id="ARBA00022490"/>
    </source>
</evidence>
<reference evidence="15 16" key="1">
    <citation type="submission" date="2016-03" db="EMBL/GenBank/DDBJ databases">
        <title>Genome sequence of Nesiotobacter sp. nov., a moderately halophilic alphaproteobacterium isolated from the Yellow Sea, China.</title>
        <authorList>
            <person name="Zhang G."/>
            <person name="Zhang R."/>
        </authorList>
    </citation>
    <scope>NUCLEOTIDE SEQUENCE [LARGE SCALE GENOMIC DNA]</scope>
    <source>
        <strain evidence="15 16">WB1-6</strain>
    </source>
</reference>
<dbReference type="Pfam" id="PF01336">
    <property type="entry name" value="tRNA_anti-codon"/>
    <property type="match status" value="1"/>
</dbReference>
<dbReference type="HAMAP" id="MF_01902">
    <property type="entry name" value="DNApol_error_prone"/>
    <property type="match status" value="1"/>
</dbReference>
<evidence type="ECO:0000256" key="10">
    <source>
        <dbReference type="ARBA" id="ARBA00022932"/>
    </source>
</evidence>
<dbReference type="STRING" id="197461.A3843_06105"/>
<dbReference type="InterPro" id="IPR004013">
    <property type="entry name" value="PHP_dom"/>
</dbReference>
<evidence type="ECO:0000256" key="6">
    <source>
        <dbReference type="ARBA" id="ARBA00022679"/>
    </source>
</evidence>
<dbReference type="InterPro" id="IPR003141">
    <property type="entry name" value="Pol/His_phosphatase_N"/>
</dbReference>
<keyword evidence="9 13" id="KW-0227">DNA damage</keyword>
<dbReference type="Pfam" id="PF02811">
    <property type="entry name" value="PHP"/>
    <property type="match status" value="1"/>
</dbReference>
<proteinExistence type="inferred from homology"/>
<dbReference type="GO" id="GO:0006260">
    <property type="term" value="P:DNA replication"/>
    <property type="evidence" value="ECO:0007669"/>
    <property type="project" value="UniProtKB-KW"/>
</dbReference>
<name>A0A1U7JJL4_9HYPH</name>
<keyword evidence="5 13" id="KW-0963">Cytoplasm</keyword>
<evidence type="ECO:0000256" key="8">
    <source>
        <dbReference type="ARBA" id="ARBA00022705"/>
    </source>
</evidence>
<keyword evidence="7 13" id="KW-0548">Nucleotidyltransferase</keyword>
<dbReference type="GO" id="GO:0003676">
    <property type="term" value="F:nucleic acid binding"/>
    <property type="evidence" value="ECO:0007669"/>
    <property type="project" value="InterPro"/>
</dbReference>
<dbReference type="EC" id="2.7.7.7" evidence="3 13"/>
<keyword evidence="6 13" id="KW-0808">Transferase</keyword>